<dbReference type="Proteomes" id="UP000290204">
    <property type="component" value="Unassembled WGS sequence"/>
</dbReference>
<feature type="domain" description="Methyltransferase FkbM" evidence="1">
    <location>
        <begin position="50"/>
        <end position="213"/>
    </location>
</feature>
<dbReference type="SUPFAM" id="SSF53335">
    <property type="entry name" value="S-adenosyl-L-methionine-dependent methyltransferases"/>
    <property type="match status" value="1"/>
</dbReference>
<dbReference type="InterPro" id="IPR052514">
    <property type="entry name" value="SAM-dependent_MTase"/>
</dbReference>
<reference evidence="2 3" key="1">
    <citation type="submission" date="2019-01" db="EMBL/GenBank/DDBJ databases">
        <title>Lacibacter sp. strain TTM-7.</title>
        <authorList>
            <person name="Chen W.-M."/>
        </authorList>
    </citation>
    <scope>NUCLEOTIDE SEQUENCE [LARGE SCALE GENOMIC DNA]</scope>
    <source>
        <strain evidence="2 3">TTM-7</strain>
    </source>
</reference>
<evidence type="ECO:0000313" key="3">
    <source>
        <dbReference type="Proteomes" id="UP000290204"/>
    </source>
</evidence>
<dbReference type="Pfam" id="PF05050">
    <property type="entry name" value="Methyltransf_21"/>
    <property type="match status" value="1"/>
</dbReference>
<protein>
    <submittedName>
        <fullName evidence="2">FkbM family methyltransferase</fullName>
    </submittedName>
</protein>
<keyword evidence="2" id="KW-0808">Transferase</keyword>
<name>A0A4Q1CKD5_9BACT</name>
<keyword evidence="3" id="KW-1185">Reference proteome</keyword>
<dbReference type="InterPro" id="IPR029063">
    <property type="entry name" value="SAM-dependent_MTases_sf"/>
</dbReference>
<comment type="caution">
    <text evidence="2">The sequence shown here is derived from an EMBL/GenBank/DDBJ whole genome shotgun (WGS) entry which is preliminary data.</text>
</comment>
<dbReference type="GO" id="GO:0008168">
    <property type="term" value="F:methyltransferase activity"/>
    <property type="evidence" value="ECO:0007669"/>
    <property type="project" value="UniProtKB-KW"/>
</dbReference>
<dbReference type="InterPro" id="IPR006342">
    <property type="entry name" value="FkbM_mtfrase"/>
</dbReference>
<dbReference type="RefSeq" id="WP_129130799.1">
    <property type="nucleotide sequence ID" value="NZ_SDHW01000002.1"/>
</dbReference>
<dbReference type="OrthoDB" id="9812600at2"/>
<dbReference type="PANTHER" id="PTHR34203:SF15">
    <property type="entry name" value="SLL1173 PROTEIN"/>
    <property type="match status" value="1"/>
</dbReference>
<organism evidence="2 3">
    <name type="scientific">Lacibacter luteus</name>
    <dbReference type="NCBI Taxonomy" id="2508719"/>
    <lineage>
        <taxon>Bacteria</taxon>
        <taxon>Pseudomonadati</taxon>
        <taxon>Bacteroidota</taxon>
        <taxon>Chitinophagia</taxon>
        <taxon>Chitinophagales</taxon>
        <taxon>Chitinophagaceae</taxon>
        <taxon>Lacibacter</taxon>
    </lineage>
</organism>
<dbReference type="GO" id="GO:0032259">
    <property type="term" value="P:methylation"/>
    <property type="evidence" value="ECO:0007669"/>
    <property type="project" value="UniProtKB-KW"/>
</dbReference>
<gene>
    <name evidence="2" type="ORF">ESA94_10275</name>
</gene>
<dbReference type="PANTHER" id="PTHR34203">
    <property type="entry name" value="METHYLTRANSFERASE, FKBM FAMILY PROTEIN"/>
    <property type="match status" value="1"/>
</dbReference>
<dbReference type="NCBIfam" id="TIGR01444">
    <property type="entry name" value="fkbM_fam"/>
    <property type="match status" value="1"/>
</dbReference>
<dbReference type="AlphaFoldDB" id="A0A4Q1CKD5"/>
<dbReference type="EMBL" id="SDHW01000002">
    <property type="protein sequence ID" value="RXK60838.1"/>
    <property type="molecule type" value="Genomic_DNA"/>
</dbReference>
<evidence type="ECO:0000259" key="1">
    <source>
        <dbReference type="Pfam" id="PF05050"/>
    </source>
</evidence>
<sequence>MIQLFNTGILLQLKRLVKKLPVSITKNQLYDQQTKQIIRRVCKANSHCIDVGTHCGDILDVLLQQSPNGMHYGFEPIPLLYQQLKKKYSNNGNVQLFDYALSNVNGTTSFNYVTSNPSYSGIKKRNYDRKGETDTEINVKTAKLDDLLLQQTNNIDFIKVDVEGGELDVLKGASALLARDHPVVIFECGLGGTDIYEHTPTQLFTFFEKHGYSILLLHDYLKNKPALTQLQFEEQYYKKLNYYFVALSKMKA</sequence>
<accession>A0A4Q1CKD5</accession>
<proteinExistence type="predicted"/>
<dbReference type="Gene3D" id="3.40.50.150">
    <property type="entry name" value="Vaccinia Virus protein VP39"/>
    <property type="match status" value="1"/>
</dbReference>
<keyword evidence="2" id="KW-0489">Methyltransferase</keyword>
<evidence type="ECO:0000313" key="2">
    <source>
        <dbReference type="EMBL" id="RXK60838.1"/>
    </source>
</evidence>